<dbReference type="EMBL" id="JH817782">
    <property type="protein sequence ID" value="EKC40429.1"/>
    <property type="molecule type" value="Genomic_DNA"/>
</dbReference>
<dbReference type="InParanoid" id="K1R9U4"/>
<gene>
    <name evidence="1" type="ORF">CGI_10021309</name>
</gene>
<organism evidence="1">
    <name type="scientific">Magallana gigas</name>
    <name type="common">Pacific oyster</name>
    <name type="synonym">Crassostrea gigas</name>
    <dbReference type="NCBI Taxonomy" id="29159"/>
    <lineage>
        <taxon>Eukaryota</taxon>
        <taxon>Metazoa</taxon>
        <taxon>Spiralia</taxon>
        <taxon>Lophotrochozoa</taxon>
        <taxon>Mollusca</taxon>
        <taxon>Bivalvia</taxon>
        <taxon>Autobranchia</taxon>
        <taxon>Pteriomorphia</taxon>
        <taxon>Ostreida</taxon>
        <taxon>Ostreoidea</taxon>
        <taxon>Ostreidae</taxon>
        <taxon>Magallana</taxon>
    </lineage>
</organism>
<sequence length="144" mass="16502">MVLMPLPRKLVLPAVNRVPLNGQHSNPYIIEGNLHLKTQRSNSSPVANNLKLVSQFDMKVADRRIGITRQNPMPAGLKQNVVEIFPRKNKPIRVNMYMDHKGNVSYHHVNLLWEDDQGRPPTPIKVNNIKQVDDLQTQTKKDGW</sequence>
<evidence type="ECO:0000313" key="1">
    <source>
        <dbReference type="EMBL" id="EKC40429.1"/>
    </source>
</evidence>
<reference evidence="1" key="1">
    <citation type="journal article" date="2012" name="Nature">
        <title>The oyster genome reveals stress adaptation and complexity of shell formation.</title>
        <authorList>
            <person name="Zhang G."/>
            <person name="Fang X."/>
            <person name="Guo X."/>
            <person name="Li L."/>
            <person name="Luo R."/>
            <person name="Xu F."/>
            <person name="Yang P."/>
            <person name="Zhang L."/>
            <person name="Wang X."/>
            <person name="Qi H."/>
            <person name="Xiong Z."/>
            <person name="Que H."/>
            <person name="Xie Y."/>
            <person name="Holland P.W."/>
            <person name="Paps J."/>
            <person name="Zhu Y."/>
            <person name="Wu F."/>
            <person name="Chen Y."/>
            <person name="Wang J."/>
            <person name="Peng C."/>
            <person name="Meng J."/>
            <person name="Yang L."/>
            <person name="Liu J."/>
            <person name="Wen B."/>
            <person name="Zhang N."/>
            <person name="Huang Z."/>
            <person name="Zhu Q."/>
            <person name="Feng Y."/>
            <person name="Mount A."/>
            <person name="Hedgecock D."/>
            <person name="Xu Z."/>
            <person name="Liu Y."/>
            <person name="Domazet-Loso T."/>
            <person name="Du Y."/>
            <person name="Sun X."/>
            <person name="Zhang S."/>
            <person name="Liu B."/>
            <person name="Cheng P."/>
            <person name="Jiang X."/>
            <person name="Li J."/>
            <person name="Fan D."/>
            <person name="Wang W."/>
            <person name="Fu W."/>
            <person name="Wang T."/>
            <person name="Wang B."/>
            <person name="Zhang J."/>
            <person name="Peng Z."/>
            <person name="Li Y."/>
            <person name="Li N."/>
            <person name="Wang J."/>
            <person name="Chen M."/>
            <person name="He Y."/>
            <person name="Tan F."/>
            <person name="Song X."/>
            <person name="Zheng Q."/>
            <person name="Huang R."/>
            <person name="Yang H."/>
            <person name="Du X."/>
            <person name="Chen L."/>
            <person name="Yang M."/>
            <person name="Gaffney P.M."/>
            <person name="Wang S."/>
            <person name="Luo L."/>
            <person name="She Z."/>
            <person name="Ming Y."/>
            <person name="Huang W."/>
            <person name="Zhang S."/>
            <person name="Huang B."/>
            <person name="Zhang Y."/>
            <person name="Qu T."/>
            <person name="Ni P."/>
            <person name="Miao G."/>
            <person name="Wang J."/>
            <person name="Wang Q."/>
            <person name="Steinberg C.E."/>
            <person name="Wang H."/>
            <person name="Li N."/>
            <person name="Qian L."/>
            <person name="Zhang G."/>
            <person name="Li Y."/>
            <person name="Yang H."/>
            <person name="Liu X."/>
            <person name="Wang J."/>
            <person name="Yin Y."/>
            <person name="Wang J."/>
        </authorList>
    </citation>
    <scope>NUCLEOTIDE SEQUENCE [LARGE SCALE GENOMIC DNA]</scope>
    <source>
        <strain evidence="1">05x7-T-G4-1.051#20</strain>
    </source>
</reference>
<protein>
    <submittedName>
        <fullName evidence="1">Uncharacterized protein</fullName>
    </submittedName>
</protein>
<proteinExistence type="predicted"/>
<dbReference type="AlphaFoldDB" id="K1R9U4"/>
<dbReference type="HOGENOM" id="CLU_1798318_0_0_1"/>
<accession>K1R9U4</accession>
<name>K1R9U4_MAGGI</name>